<keyword evidence="1" id="KW-1133">Transmembrane helix</keyword>
<protein>
    <submittedName>
        <fullName evidence="2">Uncharacterized protein</fullName>
    </submittedName>
</protein>
<evidence type="ECO:0000256" key="1">
    <source>
        <dbReference type="SAM" id="Phobius"/>
    </source>
</evidence>
<accession>A0ABQ9B8W6</accession>
<reference evidence="2" key="2">
    <citation type="journal article" date="2023" name="Int. J. Mol. Sci.">
        <title>De Novo Assembly and Annotation of 11 Diverse Shrub Willow (Salix) Genomes Reveals Novel Gene Organization in Sex-Linked Regions.</title>
        <authorList>
            <person name="Hyden B."/>
            <person name="Feng K."/>
            <person name="Yates T.B."/>
            <person name="Jawdy S."/>
            <person name="Cereghino C."/>
            <person name="Smart L.B."/>
            <person name="Muchero W."/>
        </authorList>
    </citation>
    <scope>NUCLEOTIDE SEQUENCE</scope>
    <source>
        <tissue evidence="2">Shoot tip</tissue>
    </source>
</reference>
<evidence type="ECO:0000313" key="2">
    <source>
        <dbReference type="EMBL" id="KAJ6376220.1"/>
    </source>
</evidence>
<name>A0ABQ9B8W6_9ROSI</name>
<dbReference type="Proteomes" id="UP001141253">
    <property type="component" value="Chromosome 12"/>
</dbReference>
<keyword evidence="1" id="KW-0472">Membrane</keyword>
<keyword evidence="1" id="KW-0812">Transmembrane</keyword>
<sequence length="268" mass="30301">MNTYMRCLAFRTSHHFQVRAFLVAACSMLLMTLSLTVARILIWNQLGLSKGFRVLHFLRGNIDEMPSSTLLYDSNAHQQPIYRGVLQNGSYKRQSLASTSTMDQLNNLNSPSNDMNEGILNRQGDAPRRLHLQRKLQVQPVQFSTKSEDFSFGEGELESECIVTKEIKVSETNAMDEGSYTNAMDERLKPTLVKVSETNKFSEELIPNNGTAVKNNRSMFSKVSFMFSKASSACNSTWPITMFRVAVLAVLFAVLVRRCCTYFFLDTA</sequence>
<reference evidence="2" key="1">
    <citation type="submission" date="2022-10" db="EMBL/GenBank/DDBJ databases">
        <authorList>
            <person name="Hyden B.L."/>
            <person name="Feng K."/>
            <person name="Yates T."/>
            <person name="Jawdy S."/>
            <person name="Smart L.B."/>
            <person name="Muchero W."/>
        </authorList>
    </citation>
    <scope>NUCLEOTIDE SEQUENCE</scope>
    <source>
        <tissue evidence="2">Shoot tip</tissue>
    </source>
</reference>
<keyword evidence="3" id="KW-1185">Reference proteome</keyword>
<gene>
    <name evidence="2" type="ORF">OIU77_001066</name>
</gene>
<comment type="caution">
    <text evidence="2">The sequence shown here is derived from an EMBL/GenBank/DDBJ whole genome shotgun (WGS) entry which is preliminary data.</text>
</comment>
<dbReference type="EMBL" id="JAPFFI010000010">
    <property type="protein sequence ID" value="KAJ6376220.1"/>
    <property type="molecule type" value="Genomic_DNA"/>
</dbReference>
<feature type="transmembrane region" description="Helical" evidence="1">
    <location>
        <begin position="245"/>
        <end position="265"/>
    </location>
</feature>
<feature type="transmembrane region" description="Helical" evidence="1">
    <location>
        <begin position="20"/>
        <end position="42"/>
    </location>
</feature>
<organism evidence="2 3">
    <name type="scientific">Salix suchowensis</name>
    <dbReference type="NCBI Taxonomy" id="1278906"/>
    <lineage>
        <taxon>Eukaryota</taxon>
        <taxon>Viridiplantae</taxon>
        <taxon>Streptophyta</taxon>
        <taxon>Embryophyta</taxon>
        <taxon>Tracheophyta</taxon>
        <taxon>Spermatophyta</taxon>
        <taxon>Magnoliopsida</taxon>
        <taxon>eudicotyledons</taxon>
        <taxon>Gunneridae</taxon>
        <taxon>Pentapetalae</taxon>
        <taxon>rosids</taxon>
        <taxon>fabids</taxon>
        <taxon>Malpighiales</taxon>
        <taxon>Salicaceae</taxon>
        <taxon>Saliceae</taxon>
        <taxon>Salix</taxon>
    </lineage>
</organism>
<evidence type="ECO:0000313" key="3">
    <source>
        <dbReference type="Proteomes" id="UP001141253"/>
    </source>
</evidence>
<proteinExistence type="predicted"/>